<evidence type="ECO:0000256" key="4">
    <source>
        <dbReference type="SAM" id="MobiDB-lite"/>
    </source>
</evidence>
<evidence type="ECO:0000313" key="7">
    <source>
        <dbReference type="Proteomes" id="UP001168990"/>
    </source>
</evidence>
<feature type="compositionally biased region" description="Polar residues" evidence="4">
    <location>
        <begin position="24"/>
        <end position="33"/>
    </location>
</feature>
<feature type="region of interest" description="Disordered" evidence="4">
    <location>
        <begin position="24"/>
        <end position="77"/>
    </location>
</feature>
<comment type="caution">
    <text evidence="6">The sequence shown here is derived from an EMBL/GenBank/DDBJ whole genome shotgun (WGS) entry which is preliminary data.</text>
</comment>
<evidence type="ECO:0000259" key="5">
    <source>
        <dbReference type="Pfam" id="PF01931"/>
    </source>
</evidence>
<dbReference type="InterPro" id="IPR026533">
    <property type="entry name" value="NTPase/PRRC1"/>
</dbReference>
<feature type="domain" description="Non-canonical purine NTP phosphatase/PRRC1" evidence="5">
    <location>
        <begin position="201"/>
        <end position="316"/>
    </location>
</feature>
<evidence type="ECO:0000256" key="2">
    <source>
        <dbReference type="ARBA" id="ARBA00010298"/>
    </source>
</evidence>
<sequence>MTDESNGESTFEFVDKRVDDLAISSNKTKTDSISGLPSSVPLLTPLSGSTSTGNLLSSVAPPSALPSFVANPSKQLLNTNSPKKEVINQHQDAQNNEPIAEDPSTSGIQTKQPQSQSQLPTPSTSSSKNDEFSQSSYENQSLYDAGGIVGGAIFSWVKDTVVNSNMLNKVAEKAKSSVNSMITTLDPQMHSGGDVEIIVASNKEFKISPIREAFQGVFGKATVTGVNVDTSAIAIQPVGFAAGMNGAELRIKNARSAFDIPKDIPVIGVQNFVLEVGEDKWYELAVLILDDPKNRVSVQMFTQMTPVPSQIVAMAQESTADDYPLKSMGLAVSIGSLMATNLQVSANEWHHTLTTVSRRDVILLAAQSLAGIYKNTITVV</sequence>
<evidence type="ECO:0000256" key="1">
    <source>
        <dbReference type="ARBA" id="ARBA00004555"/>
    </source>
</evidence>
<reference evidence="6" key="2">
    <citation type="submission" date="2023-03" db="EMBL/GenBank/DDBJ databases">
        <authorList>
            <person name="Inwood S.N."/>
            <person name="Skelly J.G."/>
            <person name="Guhlin J."/>
            <person name="Harrop T.W.R."/>
            <person name="Goldson S.G."/>
            <person name="Dearden P.K."/>
        </authorList>
    </citation>
    <scope>NUCLEOTIDE SEQUENCE</scope>
    <source>
        <strain evidence="6">Irish</strain>
        <tissue evidence="6">Whole body</tissue>
    </source>
</reference>
<evidence type="ECO:0000256" key="3">
    <source>
        <dbReference type="ARBA" id="ARBA00023034"/>
    </source>
</evidence>
<comment type="similarity">
    <text evidence="2">Belongs to the PRRC1 family.</text>
</comment>
<dbReference type="InterPro" id="IPR029001">
    <property type="entry name" value="ITPase-like_fam"/>
</dbReference>
<reference evidence="6" key="1">
    <citation type="journal article" date="2023" name="bioRxiv">
        <title>Scaffold-level genome assemblies of two parasitoid biocontrol wasps reveal the parthenogenesis mechanism and an associated novel virus.</title>
        <authorList>
            <person name="Inwood S."/>
            <person name="Skelly J."/>
            <person name="Guhlin J."/>
            <person name="Harrop T."/>
            <person name="Goldson S."/>
            <person name="Dearden P."/>
        </authorList>
    </citation>
    <scope>NUCLEOTIDE SEQUENCE</scope>
    <source>
        <strain evidence="6">Irish</strain>
        <tissue evidence="6">Whole body</tissue>
    </source>
</reference>
<feature type="region of interest" description="Disordered" evidence="4">
    <location>
        <begin position="96"/>
        <end position="135"/>
    </location>
</feature>
<proteinExistence type="inferred from homology"/>
<feature type="compositionally biased region" description="Low complexity" evidence="4">
    <location>
        <begin position="34"/>
        <end position="70"/>
    </location>
</feature>
<comment type="subcellular location">
    <subcellularLocation>
        <location evidence="1">Golgi apparatus</location>
    </subcellularLocation>
</comment>
<evidence type="ECO:0000313" key="6">
    <source>
        <dbReference type="EMBL" id="KAK0177746.1"/>
    </source>
</evidence>
<gene>
    <name evidence="6" type="ORF">PV328_001761</name>
</gene>
<feature type="compositionally biased region" description="Polar residues" evidence="4">
    <location>
        <begin position="96"/>
        <end position="108"/>
    </location>
</feature>
<dbReference type="Pfam" id="PF01931">
    <property type="entry name" value="NTPase_I-T"/>
    <property type="match status" value="1"/>
</dbReference>
<dbReference type="GO" id="GO:0034237">
    <property type="term" value="F:protein kinase A regulatory subunit binding"/>
    <property type="evidence" value="ECO:0007669"/>
    <property type="project" value="TreeGrafter"/>
</dbReference>
<dbReference type="InterPro" id="IPR026534">
    <property type="entry name" value="PRRC1"/>
</dbReference>
<organism evidence="6 7">
    <name type="scientific">Microctonus aethiopoides</name>
    <dbReference type="NCBI Taxonomy" id="144406"/>
    <lineage>
        <taxon>Eukaryota</taxon>
        <taxon>Metazoa</taxon>
        <taxon>Ecdysozoa</taxon>
        <taxon>Arthropoda</taxon>
        <taxon>Hexapoda</taxon>
        <taxon>Insecta</taxon>
        <taxon>Pterygota</taxon>
        <taxon>Neoptera</taxon>
        <taxon>Endopterygota</taxon>
        <taxon>Hymenoptera</taxon>
        <taxon>Apocrita</taxon>
        <taxon>Ichneumonoidea</taxon>
        <taxon>Braconidae</taxon>
        <taxon>Euphorinae</taxon>
        <taxon>Microctonus</taxon>
    </lineage>
</organism>
<dbReference type="PANTHER" id="PTHR23276:SF2">
    <property type="entry name" value="PROTEIN PRRC1"/>
    <property type="match status" value="1"/>
</dbReference>
<dbReference type="EMBL" id="JAQQBS010000001">
    <property type="protein sequence ID" value="KAK0177746.1"/>
    <property type="molecule type" value="Genomic_DNA"/>
</dbReference>
<dbReference type="GO" id="GO:0005794">
    <property type="term" value="C:Golgi apparatus"/>
    <property type="evidence" value="ECO:0007669"/>
    <property type="project" value="UniProtKB-SubCell"/>
</dbReference>
<keyword evidence="3" id="KW-0333">Golgi apparatus</keyword>
<dbReference type="AlphaFoldDB" id="A0AA39KXX8"/>
<dbReference type="Proteomes" id="UP001168990">
    <property type="component" value="Unassembled WGS sequence"/>
</dbReference>
<accession>A0AA39KXX8</accession>
<name>A0AA39KXX8_9HYME</name>
<keyword evidence="7" id="KW-1185">Reference proteome</keyword>
<dbReference type="Gene3D" id="3.90.950.10">
    <property type="match status" value="1"/>
</dbReference>
<protein>
    <recommendedName>
        <fullName evidence="5">Non-canonical purine NTP phosphatase/PRRC1 domain-containing protein</fullName>
    </recommendedName>
</protein>
<dbReference type="SUPFAM" id="SSF52972">
    <property type="entry name" value="ITPase-like"/>
    <property type="match status" value="1"/>
</dbReference>
<dbReference type="PANTHER" id="PTHR23276">
    <property type="entry name" value="PROTEIN PRRC1"/>
    <property type="match status" value="1"/>
</dbReference>
<feature type="compositionally biased region" description="Low complexity" evidence="4">
    <location>
        <begin position="109"/>
        <end position="127"/>
    </location>
</feature>